<dbReference type="GO" id="GO:0016020">
    <property type="term" value="C:membrane"/>
    <property type="evidence" value="ECO:0007669"/>
    <property type="project" value="UniProtKB-SubCell"/>
</dbReference>
<keyword evidence="3 8" id="KW-0812">Transmembrane</keyword>
<proteinExistence type="inferred from homology"/>
<evidence type="ECO:0000313" key="10">
    <source>
        <dbReference type="EMBL" id="OXA47230.1"/>
    </source>
</evidence>
<keyword evidence="5" id="KW-0560">Oxidoreductase</keyword>
<keyword evidence="4 8" id="KW-1133">Transmembrane helix</keyword>
<evidence type="ECO:0000256" key="4">
    <source>
        <dbReference type="ARBA" id="ARBA00022989"/>
    </source>
</evidence>
<feature type="transmembrane region" description="Helical" evidence="8">
    <location>
        <begin position="284"/>
        <end position="310"/>
    </location>
</feature>
<dbReference type="OMA" id="YAWWNDK"/>
<dbReference type="InterPro" id="IPR036400">
    <property type="entry name" value="Cyt_B5-like_heme/steroid_sf"/>
</dbReference>
<dbReference type="PANTHER" id="PTHR19353">
    <property type="entry name" value="FATTY ACID DESATURASE 2"/>
    <property type="match status" value="1"/>
</dbReference>
<keyword evidence="7 8" id="KW-0472">Membrane</keyword>
<dbReference type="PANTHER" id="PTHR19353:SF88">
    <property type="entry name" value="DELTA(5) FATTY ACID DESATURASE FAT-4"/>
    <property type="match status" value="1"/>
</dbReference>
<dbReference type="Pfam" id="PF00487">
    <property type="entry name" value="FA_desaturase"/>
    <property type="match status" value="1"/>
</dbReference>
<dbReference type="CDD" id="cd03506">
    <property type="entry name" value="Delta6-FADS-like"/>
    <property type="match status" value="1"/>
</dbReference>
<dbReference type="AlphaFoldDB" id="A0A226DQ76"/>
<evidence type="ECO:0000256" key="6">
    <source>
        <dbReference type="ARBA" id="ARBA00023098"/>
    </source>
</evidence>
<evidence type="ECO:0000256" key="3">
    <source>
        <dbReference type="ARBA" id="ARBA00022692"/>
    </source>
</evidence>
<dbReference type="GO" id="GO:0016717">
    <property type="term" value="F:oxidoreductase activity, acting on paired donors, with oxidation of a pair of donors resulting in the reduction of molecular oxygen to two molecules of water"/>
    <property type="evidence" value="ECO:0007669"/>
    <property type="project" value="TreeGrafter"/>
</dbReference>
<reference evidence="10 11" key="1">
    <citation type="submission" date="2015-12" db="EMBL/GenBank/DDBJ databases">
        <title>The genome of Folsomia candida.</title>
        <authorList>
            <person name="Faddeeva A."/>
            <person name="Derks M.F."/>
            <person name="Anvar Y."/>
            <person name="Smit S."/>
            <person name="Van Straalen N."/>
            <person name="Roelofs D."/>
        </authorList>
    </citation>
    <scope>NUCLEOTIDE SEQUENCE [LARGE SCALE GENOMIC DNA]</scope>
    <source>
        <strain evidence="10 11">VU population</strain>
        <tissue evidence="10">Whole body</tissue>
    </source>
</reference>
<evidence type="ECO:0000256" key="8">
    <source>
        <dbReference type="SAM" id="Phobius"/>
    </source>
</evidence>
<dbReference type="PIRSF" id="PIRSF015921">
    <property type="entry name" value="FA_sphinglp_des"/>
    <property type="match status" value="1"/>
</dbReference>
<dbReference type="GO" id="GO:0006629">
    <property type="term" value="P:lipid metabolic process"/>
    <property type="evidence" value="ECO:0007669"/>
    <property type="project" value="UniProtKB-KW"/>
</dbReference>
<protein>
    <submittedName>
        <fullName evidence="10">Fatty acid desaturase 2</fullName>
    </submittedName>
</protein>
<gene>
    <name evidence="10" type="ORF">Fcan01_17703</name>
</gene>
<dbReference type="Gene3D" id="3.10.120.10">
    <property type="entry name" value="Cytochrome b5-like heme/steroid binding domain"/>
    <property type="match status" value="1"/>
</dbReference>
<evidence type="ECO:0000313" key="11">
    <source>
        <dbReference type="Proteomes" id="UP000198287"/>
    </source>
</evidence>
<evidence type="ECO:0000256" key="2">
    <source>
        <dbReference type="ARBA" id="ARBA00009295"/>
    </source>
</evidence>
<dbReference type="OrthoDB" id="260091at2759"/>
<dbReference type="EMBL" id="LNIX01000013">
    <property type="protein sequence ID" value="OXA47230.1"/>
    <property type="molecule type" value="Genomic_DNA"/>
</dbReference>
<comment type="similarity">
    <text evidence="2">Belongs to the fatty acid desaturase type 1 family.</text>
</comment>
<comment type="subcellular location">
    <subcellularLocation>
        <location evidence="1">Membrane</location>
        <topology evidence="1">Multi-pass membrane protein</topology>
    </subcellularLocation>
</comment>
<organism evidence="10 11">
    <name type="scientific">Folsomia candida</name>
    <name type="common">Springtail</name>
    <dbReference type="NCBI Taxonomy" id="158441"/>
    <lineage>
        <taxon>Eukaryota</taxon>
        <taxon>Metazoa</taxon>
        <taxon>Ecdysozoa</taxon>
        <taxon>Arthropoda</taxon>
        <taxon>Hexapoda</taxon>
        <taxon>Collembola</taxon>
        <taxon>Entomobryomorpha</taxon>
        <taxon>Isotomoidea</taxon>
        <taxon>Isotomidae</taxon>
        <taxon>Proisotominae</taxon>
        <taxon>Folsomia</taxon>
    </lineage>
</organism>
<sequence length="417" mass="47604">MGADLSPSSEFEGKHEILINSHYYDVINWIPRHPGGNIIKFYTKQGEDASAAFDQFHGRCLNAAEKVLKHLPSREVAKKNGTVQDKTFSRNEANINQELSTLKSTFEAEGLFIPCYSRVFARLLECAILIIFGFYLASSTPQFVKLVGLFTTALGAGRCGWFGHEAGHRSLTGNLKIDKVLHQLSSSLGMGISSSWWNSQHNRHHAMPQRLKYDVDLATLPLLAFNKKVVKMGGSNVNNFFIRNQAKLFLFVDSFLVVLHWQFFLCPRYVLKKRAFSDAFFMSLHHFIFIGVLGPINSFVVTFLTGAYLLGTFSLNHTHLDVTEEGKSWVEYCLEHTVNITSTPLTDWWMGYLNFQIEHHLFPQMPQYNNHLIRDRVAALAKKYDLPYRTLGFWEAWGKVFRNLEDVGKHAANMVEE</sequence>
<dbReference type="SUPFAM" id="SSF55856">
    <property type="entry name" value="Cytochrome b5-like heme/steroid binding domain"/>
    <property type="match status" value="1"/>
</dbReference>
<evidence type="ECO:0000256" key="1">
    <source>
        <dbReference type="ARBA" id="ARBA00004141"/>
    </source>
</evidence>
<feature type="domain" description="Fatty acid desaturase" evidence="9">
    <location>
        <begin position="148"/>
        <end position="391"/>
    </location>
</feature>
<comment type="caution">
    <text evidence="10">The sequence shown here is derived from an EMBL/GenBank/DDBJ whole genome shotgun (WGS) entry which is preliminary data.</text>
</comment>
<accession>A0A226DQ76</accession>
<dbReference type="InterPro" id="IPR012171">
    <property type="entry name" value="Fatty_acid_desaturase"/>
</dbReference>
<dbReference type="InterPro" id="IPR005804">
    <property type="entry name" value="FA_desaturase_dom"/>
</dbReference>
<name>A0A226DQ76_FOLCA</name>
<keyword evidence="11" id="KW-1185">Reference proteome</keyword>
<evidence type="ECO:0000256" key="7">
    <source>
        <dbReference type="ARBA" id="ARBA00023136"/>
    </source>
</evidence>
<keyword evidence="6" id="KW-0443">Lipid metabolism</keyword>
<feature type="transmembrane region" description="Helical" evidence="8">
    <location>
        <begin position="248"/>
        <end position="264"/>
    </location>
</feature>
<dbReference type="Proteomes" id="UP000198287">
    <property type="component" value="Unassembled WGS sequence"/>
</dbReference>
<evidence type="ECO:0000259" key="9">
    <source>
        <dbReference type="Pfam" id="PF00487"/>
    </source>
</evidence>
<evidence type="ECO:0000256" key="5">
    <source>
        <dbReference type="ARBA" id="ARBA00023002"/>
    </source>
</evidence>